<dbReference type="InterPro" id="IPR014044">
    <property type="entry name" value="CAP_dom"/>
</dbReference>
<reference evidence="4 5" key="1">
    <citation type="submission" date="2016-07" db="EMBL/GenBank/DDBJ databases">
        <title>Pervasive Adenine N6-methylation of Active Genes in Fungi.</title>
        <authorList>
            <consortium name="DOE Joint Genome Institute"/>
            <person name="Mondo S.J."/>
            <person name="Dannebaum R.O."/>
            <person name="Kuo R.C."/>
            <person name="Labutti K."/>
            <person name="Haridas S."/>
            <person name="Kuo A."/>
            <person name="Salamov A."/>
            <person name="Ahrendt S.R."/>
            <person name="Lipzen A."/>
            <person name="Sullivan W."/>
            <person name="Andreopoulos W.B."/>
            <person name="Clum A."/>
            <person name="Lindquist E."/>
            <person name="Daum C."/>
            <person name="Ramamoorthy G.K."/>
            <person name="Gryganskyi A."/>
            <person name="Culley D."/>
            <person name="Magnuson J.K."/>
            <person name="James T.Y."/>
            <person name="O'Malley M.A."/>
            <person name="Stajich J.E."/>
            <person name="Spatafora J.W."/>
            <person name="Visel A."/>
            <person name="Grigoriev I.V."/>
        </authorList>
    </citation>
    <scope>NUCLEOTIDE SEQUENCE [LARGE SCALE GENOMIC DNA]</scope>
    <source>
        <strain evidence="4 5">ATCC 12442</strain>
    </source>
</reference>
<gene>
    <name evidence="4" type="ORF">DL89DRAFT_25282</name>
</gene>
<evidence type="ECO:0000313" key="4">
    <source>
        <dbReference type="EMBL" id="ORX74959.1"/>
    </source>
</evidence>
<feature type="domain" description="SCP" evidence="3">
    <location>
        <begin position="80"/>
        <end position="126"/>
    </location>
</feature>
<sequence length="160" mass="16940">MVSITSTLILASALLGSLTGAAPIAAVDSLAGRHYEEYKSNGPSGPSKHGNTSAPSYADTGYNSGPSTSFSSSNWHEEMLRQVNAVRAENGRSPLKIDERLNDMAQRHSNYQSSVRQMTHDDSAGSLGDRCSQSGIDWSGVAENVAQDYPDVTAVMDGMG</sequence>
<dbReference type="PANTHER" id="PTHR31157">
    <property type="entry name" value="SCP DOMAIN-CONTAINING PROTEIN"/>
    <property type="match status" value="1"/>
</dbReference>
<dbReference type="PANTHER" id="PTHR31157:SF1">
    <property type="entry name" value="SCP DOMAIN-CONTAINING PROTEIN"/>
    <property type="match status" value="1"/>
</dbReference>
<dbReference type="EMBL" id="MCFD01000001">
    <property type="protein sequence ID" value="ORX74959.1"/>
    <property type="molecule type" value="Genomic_DNA"/>
</dbReference>
<protein>
    <recommendedName>
        <fullName evidence="3">SCP domain-containing protein</fullName>
    </recommendedName>
</protein>
<evidence type="ECO:0000256" key="2">
    <source>
        <dbReference type="SAM" id="SignalP"/>
    </source>
</evidence>
<proteinExistence type="predicted"/>
<organism evidence="4 5">
    <name type="scientific">Linderina pennispora</name>
    <dbReference type="NCBI Taxonomy" id="61395"/>
    <lineage>
        <taxon>Eukaryota</taxon>
        <taxon>Fungi</taxon>
        <taxon>Fungi incertae sedis</taxon>
        <taxon>Zoopagomycota</taxon>
        <taxon>Kickxellomycotina</taxon>
        <taxon>Kickxellomycetes</taxon>
        <taxon>Kickxellales</taxon>
        <taxon>Kickxellaceae</taxon>
        <taxon>Linderina</taxon>
    </lineage>
</organism>
<accession>A0A1Y1WN26</accession>
<keyword evidence="5" id="KW-1185">Reference proteome</keyword>
<feature type="compositionally biased region" description="Low complexity" evidence="1">
    <location>
        <begin position="64"/>
        <end position="73"/>
    </location>
</feature>
<dbReference type="GeneID" id="63801832"/>
<dbReference type="SUPFAM" id="SSF55797">
    <property type="entry name" value="PR-1-like"/>
    <property type="match status" value="1"/>
</dbReference>
<dbReference type="STRING" id="61395.A0A1Y1WN26"/>
<evidence type="ECO:0000313" key="5">
    <source>
        <dbReference type="Proteomes" id="UP000193922"/>
    </source>
</evidence>
<dbReference type="OrthoDB" id="568194at2759"/>
<keyword evidence="2" id="KW-0732">Signal</keyword>
<name>A0A1Y1WN26_9FUNG</name>
<feature type="region of interest" description="Disordered" evidence="1">
    <location>
        <begin position="38"/>
        <end position="76"/>
    </location>
</feature>
<evidence type="ECO:0000259" key="3">
    <source>
        <dbReference type="Pfam" id="PF00188"/>
    </source>
</evidence>
<dbReference type="CDD" id="cd05379">
    <property type="entry name" value="CAP_bacterial"/>
    <property type="match status" value="1"/>
</dbReference>
<comment type="caution">
    <text evidence="4">The sequence shown here is derived from an EMBL/GenBank/DDBJ whole genome shotgun (WGS) entry which is preliminary data.</text>
</comment>
<dbReference type="RefSeq" id="XP_040748170.1">
    <property type="nucleotide sequence ID" value="XM_040885184.1"/>
</dbReference>
<feature type="chain" id="PRO_5012192196" description="SCP domain-containing protein" evidence="2">
    <location>
        <begin position="22"/>
        <end position="160"/>
    </location>
</feature>
<feature type="signal peptide" evidence="2">
    <location>
        <begin position="1"/>
        <end position="21"/>
    </location>
</feature>
<dbReference type="Pfam" id="PF00188">
    <property type="entry name" value="CAP"/>
    <property type="match status" value="1"/>
</dbReference>
<feature type="compositionally biased region" description="Polar residues" evidence="1">
    <location>
        <begin position="41"/>
        <end position="55"/>
    </location>
</feature>
<dbReference type="InterPro" id="IPR035940">
    <property type="entry name" value="CAP_sf"/>
</dbReference>
<evidence type="ECO:0000256" key="1">
    <source>
        <dbReference type="SAM" id="MobiDB-lite"/>
    </source>
</evidence>
<dbReference type="AlphaFoldDB" id="A0A1Y1WN26"/>
<dbReference type="Gene3D" id="3.40.33.10">
    <property type="entry name" value="CAP"/>
    <property type="match status" value="1"/>
</dbReference>
<dbReference type="Proteomes" id="UP000193922">
    <property type="component" value="Unassembled WGS sequence"/>
</dbReference>